<proteinExistence type="predicted"/>
<accession>A0A9W2ZFG4</accession>
<keyword evidence="1" id="KW-0812">Transmembrane</keyword>
<dbReference type="PANTHER" id="PTHR24044">
    <property type="entry name" value="NOTCH LIGAND FAMILY MEMBER"/>
    <property type="match status" value="1"/>
</dbReference>
<dbReference type="GO" id="GO:0045746">
    <property type="term" value="P:negative regulation of Notch signaling pathway"/>
    <property type="evidence" value="ECO:0007669"/>
    <property type="project" value="TreeGrafter"/>
</dbReference>
<keyword evidence="1" id="KW-1133">Transmembrane helix</keyword>
<dbReference type="GO" id="GO:0007219">
    <property type="term" value="P:Notch signaling pathway"/>
    <property type="evidence" value="ECO:0007669"/>
    <property type="project" value="TreeGrafter"/>
</dbReference>
<dbReference type="PROSITE" id="PS51257">
    <property type="entry name" value="PROKAR_LIPOPROTEIN"/>
    <property type="match status" value="1"/>
</dbReference>
<dbReference type="Gene3D" id="2.60.120.260">
    <property type="entry name" value="Galactose-binding domain-like"/>
    <property type="match status" value="1"/>
</dbReference>
<dbReference type="PANTHER" id="PTHR24044:SF308">
    <property type="entry name" value="DELTA-LIKE PROTEIN 3"/>
    <property type="match status" value="1"/>
</dbReference>
<organism evidence="3 4">
    <name type="scientific">Biomphalaria glabrata</name>
    <name type="common">Bloodfluke planorb</name>
    <name type="synonym">Freshwater snail</name>
    <dbReference type="NCBI Taxonomy" id="6526"/>
    <lineage>
        <taxon>Eukaryota</taxon>
        <taxon>Metazoa</taxon>
        <taxon>Spiralia</taxon>
        <taxon>Lophotrochozoa</taxon>
        <taxon>Mollusca</taxon>
        <taxon>Gastropoda</taxon>
        <taxon>Heterobranchia</taxon>
        <taxon>Euthyneura</taxon>
        <taxon>Panpulmonata</taxon>
        <taxon>Hygrophila</taxon>
        <taxon>Lymnaeoidea</taxon>
        <taxon>Planorbidae</taxon>
        <taxon>Biomphalaria</taxon>
    </lineage>
</organism>
<feature type="transmembrane region" description="Helical" evidence="1">
    <location>
        <begin position="875"/>
        <end position="894"/>
    </location>
</feature>
<feature type="chain" id="PRO_5040994790" evidence="2">
    <location>
        <begin position="26"/>
        <end position="962"/>
    </location>
</feature>
<dbReference type="InterPro" id="IPR008979">
    <property type="entry name" value="Galactose-bd-like_sf"/>
</dbReference>
<dbReference type="SUPFAM" id="SSF49785">
    <property type="entry name" value="Galactose-binding domain-like"/>
    <property type="match status" value="1"/>
</dbReference>
<keyword evidence="2" id="KW-0732">Signal</keyword>
<dbReference type="Proteomes" id="UP001165740">
    <property type="component" value="Chromosome 18"/>
</dbReference>
<feature type="signal peptide" evidence="2">
    <location>
        <begin position="1"/>
        <end position="25"/>
    </location>
</feature>
<evidence type="ECO:0000256" key="2">
    <source>
        <dbReference type="SAM" id="SignalP"/>
    </source>
</evidence>
<dbReference type="RefSeq" id="XP_055873692.1">
    <property type="nucleotide sequence ID" value="XM_056017717.1"/>
</dbReference>
<keyword evidence="1" id="KW-0472">Membrane</keyword>
<reference evidence="4" key="1">
    <citation type="submission" date="2025-08" db="UniProtKB">
        <authorList>
            <consortium name="RefSeq"/>
        </authorList>
    </citation>
    <scope>IDENTIFICATION</scope>
</reference>
<dbReference type="OrthoDB" id="18487at2759"/>
<protein>
    <submittedName>
        <fullName evidence="4">Uncharacterized protein LOC106056019 isoform X1</fullName>
    </submittedName>
</protein>
<dbReference type="AlphaFoldDB" id="A0A9W2ZFG4"/>
<dbReference type="GO" id="GO:0005886">
    <property type="term" value="C:plasma membrane"/>
    <property type="evidence" value="ECO:0007669"/>
    <property type="project" value="TreeGrafter"/>
</dbReference>
<dbReference type="GeneID" id="106056019"/>
<evidence type="ECO:0000256" key="1">
    <source>
        <dbReference type="SAM" id="Phobius"/>
    </source>
</evidence>
<sequence length="962" mass="109420">MERFQISRATMYSICFYVIVACCRCETNPDIDFLIWGLERSTFILTCVCSEVTNISIKQVYLGRNMESSPMEPFDEALNYRSGSNKCFCSVFFRHRKQVDIWYCKLIISDNAAVIVFQGTLRFPEVYMPIPIKAWGKVYVALRVRNFGFIKLISVERKTVVFINRDMHVKLRRRQDSKFKIFEAEVNETSGNPLYVSEVKYEGVILQSSNTFGVITGTYPTNESTYTIESGLPMFSLRKHEYVTFCAEKGSCSVVVFSPFSRVFNITSLKHGRTNQYLDHPSHIVVVKNDSLIIQGKSHLQVQVFIERPDKRSWSMYTAIPSELFLTKYIIKLHDNTNDTAFLIVINTKGFDDIMIEGTNESLSATRLEYQVNYELLFIFCYELPENLEYEIYSVSETPFGLYFYGETSDGSFASPIALGNTGKDFNYRSSLSTTKPSKTTTTTTPWCIISNVTKGDKKDNDCDGYIDEELFNAKDDDDDGKIDEDTALDTGTGCLPGWFGTHCEKMCRCNDSACLPNGDCKQNVSCVFDFFGLQCQYKDLIHSANVSQENVRYRHLTPCHHNFTAKTPLTITFPWPTRISWIQIEAVSKDNLQGLKLRFSQTRNQSCYTGHCRHRREFYLNTNTLRIMCSAAQYVCRISIAFNAPEEERELCSIYISAGRNLALGQPVGMSSYYRDKLGIVSRRSLAVDGRLGDSWKSCSTTRLQDQDPLLRLSFLNPVLVEEIIIYFKVTVKNERFSINLLDSTDNVIYSSTGVIESIVSIIPSSQISLQTIDVFKQHSTSPLSICELEVYGECAPPMYGPDCSEICSISCNDQICTYEGYCKWCPNGTAGLYCFEGCLEWCEDYQEVTNATTTPRVTHVAYHKQSGFRVENVWLYVMIPIAIVGICSVFICTGPSRDLEKVPSEPKTYQQDFYQHYLLTKESEKTMFSETDNQTSTSVDVTDALNTLEIVTPSMTTTNA</sequence>
<evidence type="ECO:0000313" key="4">
    <source>
        <dbReference type="RefSeq" id="XP_055873692.1"/>
    </source>
</evidence>
<gene>
    <name evidence="4" type="primary">LOC106056019</name>
</gene>
<dbReference type="InterPro" id="IPR050906">
    <property type="entry name" value="Notch_signaling"/>
</dbReference>
<dbReference type="GO" id="GO:0005112">
    <property type="term" value="F:Notch binding"/>
    <property type="evidence" value="ECO:0007669"/>
    <property type="project" value="TreeGrafter"/>
</dbReference>
<name>A0A9W2ZFG4_BIOGL</name>
<keyword evidence="3" id="KW-1185">Reference proteome</keyword>
<evidence type="ECO:0000313" key="3">
    <source>
        <dbReference type="Proteomes" id="UP001165740"/>
    </source>
</evidence>